<accession>A0ABR5IEK6</accession>
<dbReference type="Pfam" id="PF07905">
    <property type="entry name" value="PucR"/>
    <property type="match status" value="1"/>
</dbReference>
<proteinExistence type="predicted"/>
<dbReference type="InterPro" id="IPR012914">
    <property type="entry name" value="PucR_dom"/>
</dbReference>
<dbReference type="Gene3D" id="1.10.10.2840">
    <property type="entry name" value="PucR C-terminal helix-turn-helix domain"/>
    <property type="match status" value="1"/>
</dbReference>
<dbReference type="EMBL" id="LDTZ01000015">
    <property type="protein sequence ID" value="KNA92179.1"/>
    <property type="molecule type" value="Genomic_DNA"/>
</dbReference>
<dbReference type="RefSeq" id="WP_049698514.1">
    <property type="nucleotide sequence ID" value="NZ_LDTZ01000015.1"/>
</dbReference>
<feature type="domain" description="Purine catabolism PurC-like" evidence="1">
    <location>
        <begin position="22"/>
        <end position="133"/>
    </location>
</feature>
<evidence type="ECO:0000259" key="1">
    <source>
        <dbReference type="Pfam" id="PF07905"/>
    </source>
</evidence>
<keyword evidence="4" id="KW-1185">Reference proteome</keyword>
<dbReference type="InterPro" id="IPR051448">
    <property type="entry name" value="CdaR-like_regulators"/>
</dbReference>
<dbReference type="Pfam" id="PF13556">
    <property type="entry name" value="HTH_30"/>
    <property type="match status" value="1"/>
</dbReference>
<dbReference type="Proteomes" id="UP000037247">
    <property type="component" value="Unassembled WGS sequence"/>
</dbReference>
<sequence length="526" mass="55240">MLQRPASTLSLRQIIDDYLIDADPHVLTAHDRLERPVIWVHSSEIYEIGPLLSGGELLLTTGLGLAGLDAGTRRHYVRELAERGVVALAFEIGRSFDSVPDEIIREGSARRLPIVELRRVVPFITMCRTSNTAIVSAELADLRLRGELDTTLHDDMASGGGVAKMLEHVSDAAHCPIVLVGTGGALIAAHGVDDDRSAWRAVDGQIASAPIIARGREIARLIAGPGATPIPGERAAMLLDCAAGPLTSALVRGGIGRSAVASRLIEELLASRPIRRADLFARLSGSGAPVSQSTQIVPVVVESPDSRMAESALSRAAATLGGVVFETVDATVYGLVVMPTPTGDHDAVDCVRTAFTDIGAHASRVTVVVGQPCATADAGPGPGLSLSIGDSLRTCAERLGSAVESVQTKSVAGRVFTARALAVDAAASTMSAAARDELIDLIDPLVRHDAASSTHLAHTLEVHLRNGCSATRSAQALHIGRQSLYQRLDRVREVLGFDPTDPEMYASILLAFSALRADGAGTRTPN</sequence>
<dbReference type="PANTHER" id="PTHR33744:SF1">
    <property type="entry name" value="DNA-BINDING TRANSCRIPTIONAL ACTIVATOR ADER"/>
    <property type="match status" value="1"/>
</dbReference>
<evidence type="ECO:0000259" key="2">
    <source>
        <dbReference type="Pfam" id="PF13556"/>
    </source>
</evidence>
<reference evidence="3 4" key="1">
    <citation type="submission" date="2015-05" db="EMBL/GenBank/DDBJ databases">
        <title>Draft genome sequence of the bacterium Gordonia jacobaea a new member of the Gordonia genus.</title>
        <authorList>
            <person name="Jimenez-Galisteo G."/>
            <person name="Dominguez A."/>
            <person name="Munoz E."/>
            <person name="Vinas M."/>
        </authorList>
    </citation>
    <scope>NUCLEOTIDE SEQUENCE [LARGE SCALE GENOMIC DNA]</scope>
    <source>
        <strain evidence="4">mv1</strain>
    </source>
</reference>
<gene>
    <name evidence="3" type="ORF">ABW18_08580</name>
</gene>
<evidence type="ECO:0000313" key="3">
    <source>
        <dbReference type="EMBL" id="KNA92179.1"/>
    </source>
</evidence>
<dbReference type="InterPro" id="IPR042070">
    <property type="entry name" value="PucR_C-HTH_sf"/>
</dbReference>
<organism evidence="3 4">
    <name type="scientific">Gordonia jacobaea</name>
    <dbReference type="NCBI Taxonomy" id="122202"/>
    <lineage>
        <taxon>Bacteria</taxon>
        <taxon>Bacillati</taxon>
        <taxon>Actinomycetota</taxon>
        <taxon>Actinomycetes</taxon>
        <taxon>Mycobacteriales</taxon>
        <taxon>Gordoniaceae</taxon>
        <taxon>Gordonia</taxon>
    </lineage>
</organism>
<evidence type="ECO:0000313" key="4">
    <source>
        <dbReference type="Proteomes" id="UP000037247"/>
    </source>
</evidence>
<dbReference type="InterPro" id="IPR025736">
    <property type="entry name" value="PucR_C-HTH_dom"/>
</dbReference>
<feature type="domain" description="PucR C-terminal helix-turn-helix" evidence="2">
    <location>
        <begin position="456"/>
        <end position="513"/>
    </location>
</feature>
<comment type="caution">
    <text evidence="3">The sequence shown here is derived from an EMBL/GenBank/DDBJ whole genome shotgun (WGS) entry which is preliminary data.</text>
</comment>
<protein>
    <submittedName>
        <fullName evidence="3">CdaR family transcriptional regulator</fullName>
    </submittedName>
</protein>
<dbReference type="PANTHER" id="PTHR33744">
    <property type="entry name" value="CARBOHYDRATE DIACID REGULATOR"/>
    <property type="match status" value="1"/>
</dbReference>
<name>A0ABR5IEK6_9ACTN</name>